<keyword evidence="3" id="KW-1185">Reference proteome</keyword>
<feature type="compositionally biased region" description="Low complexity" evidence="1">
    <location>
        <begin position="1"/>
        <end position="36"/>
    </location>
</feature>
<gene>
    <name evidence="2" type="ORF">SCLAV_5365</name>
</gene>
<evidence type="ECO:0000313" key="2">
    <source>
        <dbReference type="EMBL" id="EFG10432.1"/>
    </source>
</evidence>
<dbReference type="EMBL" id="CM000913">
    <property type="protein sequence ID" value="EFG10432.1"/>
    <property type="molecule type" value="Genomic_DNA"/>
</dbReference>
<evidence type="ECO:0000256" key="1">
    <source>
        <dbReference type="SAM" id="MobiDB-lite"/>
    </source>
</evidence>
<dbReference type="AlphaFoldDB" id="E2Q089"/>
<dbReference type="Proteomes" id="UP000002357">
    <property type="component" value="Chromosome"/>
</dbReference>
<organism evidence="2 3">
    <name type="scientific">Streptomyces clavuligerus</name>
    <dbReference type="NCBI Taxonomy" id="1901"/>
    <lineage>
        <taxon>Bacteria</taxon>
        <taxon>Bacillati</taxon>
        <taxon>Actinomycetota</taxon>
        <taxon>Actinomycetes</taxon>
        <taxon>Kitasatosporales</taxon>
        <taxon>Streptomycetaceae</taxon>
        <taxon>Streptomyces</taxon>
    </lineage>
</organism>
<sequence>MSAPGSPARARNGAGRRGATGCRTAAGTRPRTPTTPIASWPSPGIRNPATPSACSPVRPGAAARRTCAGHGGTRRPDGR</sequence>
<protein>
    <submittedName>
        <fullName evidence="2">Uncharacterized protein</fullName>
    </submittedName>
</protein>
<evidence type="ECO:0000313" key="3">
    <source>
        <dbReference type="Proteomes" id="UP000002357"/>
    </source>
</evidence>
<reference evidence="2 3" key="1">
    <citation type="journal article" date="2010" name="Genome Biol. Evol.">
        <title>The sequence of a 1.8-mb bacterial linear plasmid reveals a rich evolutionary reservoir of secondary metabolic pathways.</title>
        <authorList>
            <person name="Medema M.H."/>
            <person name="Trefzer A."/>
            <person name="Kovalchuk A."/>
            <person name="van den Berg M."/>
            <person name="Mueller U."/>
            <person name="Heijne W."/>
            <person name="Wu L."/>
            <person name="Alam M.T."/>
            <person name="Ronning C.M."/>
            <person name="Nierman W.C."/>
            <person name="Bovenberg R.A.L."/>
            <person name="Breitling R."/>
            <person name="Takano E."/>
        </authorList>
    </citation>
    <scope>NUCLEOTIDE SEQUENCE [LARGE SCALE GENOMIC DNA]</scope>
    <source>
        <strain evidence="3">ATCC 27064 / DSM 738 / JCM 4710 / NBRC 13307 / NCIMB 12785 / NRRL 3585 / VKM Ac-602</strain>
    </source>
</reference>
<name>E2Q089_STRCL</name>
<proteinExistence type="predicted"/>
<feature type="region of interest" description="Disordered" evidence="1">
    <location>
        <begin position="1"/>
        <end position="79"/>
    </location>
</feature>
<accession>E2Q089</accession>